<dbReference type="PATRIC" id="fig|1217651.3.peg.3925"/>
<dbReference type="InterPro" id="IPR036086">
    <property type="entry name" value="ParB/Sulfiredoxin_sf"/>
</dbReference>
<accession>N8X6U2</accession>
<dbReference type="InterPro" id="IPR022385">
    <property type="entry name" value="Rhs_assc_core"/>
</dbReference>
<dbReference type="PRINTS" id="PR00394">
    <property type="entry name" value="RHSPROTEIN"/>
</dbReference>
<sequence length="1420" mass="159021">MKIFVSLIFLIFFPIKAFAIALDACQMEYQLCNAKNDCRYWERIKSQCEDTHGRDWFLGNGGGGVGSLPTITVTATKPDPFPSGIYYPWSGGGGGGNSGSGKDSTSKTEDEPFVIPAFTQTQCSTETTTNPIVIANGKKIQQELDFKSFGEMPLAFIRYYDSFASGFADFSVNGKWRHSFDYRLAVDPQGNRIRQLPNGENYYFNELTRIQKSNNEFIVSLPDGGVEIYTLNGRLLSKKNAYNVGWILFYSNGKLSKITHTNGRSIELTWSGDQIVQLTDAGNNIYTYNYNDNRLISVIYPKDTGSRVYHYGENGASAHLLSGISIDGKRYNSYYFNGNKAIQSGRSDGTQVDQLSFGENYTIVTNPLGAVIKYIYTDNQKNKLAKIERSGVNNCPNSSMENTYDQNGYVISTKDWKGIETLYQRDRFGRIIQETSGIQNGDLSKAYIKKYSYLGYTTLITQVQILNGSNQLIREEIYSYYGANEPAKNRIKSQSICSKTGVVTCRITGYGYTFLRDGELSAIAVNTNGKNTFYNYGYASNLYKIENTLGHLITYYQHNALGQVTRKIYPSGLNELYSYDARGRIESITQILGSQMEYRNQKFKYGSFGVTQIELSGMNWSSFYKSTKQTIDYNNNGTVSQITHGQREQVLSSQEYQYSNLGQLLSVRFKENGSVRYSKTNQHNQLGWTTTDLGNNGQNQRYEYDTNGNVIKQTDSLGNTTSYSYDAQGNISRESRSDGSSVTYSYDAFGQLANIKDAKGNTTTYTYDGFGQLLSTHSPDTGLTQYQYDVDGNLIRLTQANNVITTYSYDALNRRIKAQSGNHVQTWVYDNCTNGIGQLCATTDGVTSTGYSYNIDGQLAVEIKTIAGVTYSTYFNYDSLGNLIGESRGNNNKIIYEYDGLNRVRAVKFKTGSTIQTIVSNVTYEPYGGIKSWTYGNGLSRQASYDLDYRLTNINSQGVQNLIHRYNANNWMTQINNGLDGNKTTSYLYDALGQLNVASSAQYTERWQQDSNHNRTNRTGHGNAVTNYVIGQGNRLNSTTGAEAKSFSYDSVGNMIQKTGYGGTVNYTYDGFNRLQSVNTGTTVSYDYDVFNLRSRKSGSGGTINYIYSVDGRLLAESPLSSSQNGSLSKIYIWLGGQPIGFVTNNQFYYIHNDHLGRPEIITDANQAIVWKAQLRSYDSAVVHSSIGDFNLGFPGQYFDVESALWYNWNRYYDASIGRYTQSDPIGLAGGLNTYAYVENNPISFVDENGLNRRLPNPSSGSAFINYQAVSLINQIRRYDPSFSYSTISNTYSPARYTRNDINELNQNLRNAQASGQCGNGVANPRRANEYEKITNLRPTHGPTMSRKDLKELTQSIRQQGVKVPVTVTKYNGQLYILDGHHRIIGANRSGIFEVPIERVELPYGPYRTPADLMYSPGGY</sequence>
<dbReference type="SMART" id="SM00470">
    <property type="entry name" value="ParB"/>
    <property type="match status" value="1"/>
</dbReference>
<dbReference type="SUPFAM" id="SSF110849">
    <property type="entry name" value="ParB/Sulfiredoxin"/>
    <property type="match status" value="1"/>
</dbReference>
<dbReference type="PANTHER" id="PTHR32305:SF15">
    <property type="entry name" value="PROTEIN RHSA-RELATED"/>
    <property type="match status" value="1"/>
</dbReference>
<dbReference type="InterPro" id="IPR045351">
    <property type="entry name" value="DUF6531"/>
</dbReference>
<dbReference type="HOGENOM" id="CLU_003684_0_1_6"/>
<dbReference type="InterPro" id="IPR050708">
    <property type="entry name" value="T6SS_VgrG/RHS"/>
</dbReference>
<evidence type="ECO:0000259" key="3">
    <source>
        <dbReference type="SMART" id="SM00470"/>
    </source>
</evidence>
<gene>
    <name evidence="4" type="ORF">F963_03981</name>
</gene>
<dbReference type="EMBL" id="APPK01000054">
    <property type="protein sequence ID" value="ENV19936.1"/>
    <property type="molecule type" value="Genomic_DNA"/>
</dbReference>
<feature type="domain" description="ParB-like N-terminal" evidence="3">
    <location>
        <begin position="1330"/>
        <end position="1417"/>
    </location>
</feature>
<feature type="signal peptide" evidence="2">
    <location>
        <begin position="1"/>
        <end position="19"/>
    </location>
</feature>
<dbReference type="Gene3D" id="2.180.10.10">
    <property type="entry name" value="RHS repeat-associated core"/>
    <property type="match status" value="2"/>
</dbReference>
<comment type="caution">
    <text evidence="4">The sequence shown here is derived from an EMBL/GenBank/DDBJ whole genome shotgun (WGS) entry which is preliminary data.</text>
</comment>
<dbReference type="PANTHER" id="PTHR32305">
    <property type="match status" value="1"/>
</dbReference>
<evidence type="ECO:0000313" key="4">
    <source>
        <dbReference type="EMBL" id="ENV19936.1"/>
    </source>
</evidence>
<dbReference type="InterPro" id="IPR006530">
    <property type="entry name" value="YD"/>
</dbReference>
<keyword evidence="2" id="KW-0732">Signal</keyword>
<name>N8X6U2_ACIBZ</name>
<proteinExistence type="predicted"/>
<evidence type="ECO:0000256" key="2">
    <source>
        <dbReference type="SAM" id="SignalP"/>
    </source>
</evidence>
<dbReference type="NCBIfam" id="TIGR01643">
    <property type="entry name" value="YD_repeat_2x"/>
    <property type="match status" value="4"/>
</dbReference>
<feature type="chain" id="PRO_5004135634" description="ParB-like N-terminal domain-containing protein" evidence="2">
    <location>
        <begin position="20"/>
        <end position="1420"/>
    </location>
</feature>
<dbReference type="NCBIfam" id="TIGR03696">
    <property type="entry name" value="Rhs_assc_core"/>
    <property type="match status" value="1"/>
</dbReference>
<dbReference type="Proteomes" id="UP000013270">
    <property type="component" value="Unassembled WGS sequence"/>
</dbReference>
<reference evidence="4 5" key="1">
    <citation type="submission" date="2013-02" db="EMBL/GenBank/DDBJ databases">
        <title>The Genome Sequence of Acinetobacter bereziniae NIPH 3.</title>
        <authorList>
            <consortium name="The Broad Institute Genome Sequencing Platform"/>
            <consortium name="The Broad Institute Genome Sequencing Center for Infectious Disease"/>
            <person name="Cerqueira G."/>
            <person name="Feldgarden M."/>
            <person name="Courvalin P."/>
            <person name="Perichon B."/>
            <person name="Grillot-Courvalin C."/>
            <person name="Clermont D."/>
            <person name="Rocha E."/>
            <person name="Yoon E.-J."/>
            <person name="Nemec A."/>
            <person name="Walker B."/>
            <person name="Young S.K."/>
            <person name="Zeng Q."/>
            <person name="Gargeya S."/>
            <person name="Fitzgerald M."/>
            <person name="Haas B."/>
            <person name="Abouelleil A."/>
            <person name="Alvarado L."/>
            <person name="Arachchi H.M."/>
            <person name="Berlin A.M."/>
            <person name="Chapman S.B."/>
            <person name="Dewar J."/>
            <person name="Goldberg J."/>
            <person name="Griggs A."/>
            <person name="Gujja S."/>
            <person name="Hansen M."/>
            <person name="Howarth C."/>
            <person name="Imamovic A."/>
            <person name="Larimer J."/>
            <person name="McCowan C."/>
            <person name="Murphy C."/>
            <person name="Neiman D."/>
            <person name="Pearson M."/>
            <person name="Priest M."/>
            <person name="Roberts A."/>
            <person name="Saif S."/>
            <person name="Shea T."/>
            <person name="Sisk P."/>
            <person name="Sykes S."/>
            <person name="Wortman J."/>
            <person name="Nusbaum C."/>
            <person name="Birren B."/>
        </authorList>
    </citation>
    <scope>NUCLEOTIDE SEQUENCE [LARGE SCALE GENOMIC DNA]</scope>
    <source>
        <strain evidence="4 5">NIPH 3</strain>
    </source>
</reference>
<dbReference type="Pfam" id="PF02195">
    <property type="entry name" value="ParB_N"/>
    <property type="match status" value="1"/>
</dbReference>
<protein>
    <recommendedName>
        <fullName evidence="3">ParB-like N-terminal domain-containing protein</fullName>
    </recommendedName>
</protein>
<evidence type="ECO:0000313" key="5">
    <source>
        <dbReference type="Proteomes" id="UP000013270"/>
    </source>
</evidence>
<dbReference type="Pfam" id="PF20148">
    <property type="entry name" value="DUF6531"/>
    <property type="match status" value="1"/>
</dbReference>
<keyword evidence="1" id="KW-0677">Repeat</keyword>
<dbReference type="Pfam" id="PF25023">
    <property type="entry name" value="TEN_YD-shell"/>
    <property type="match status" value="2"/>
</dbReference>
<organism evidence="4 5">
    <name type="scientific">Acinetobacter bereziniae NIPH 3</name>
    <dbReference type="NCBI Taxonomy" id="1217651"/>
    <lineage>
        <taxon>Bacteria</taxon>
        <taxon>Pseudomonadati</taxon>
        <taxon>Pseudomonadota</taxon>
        <taxon>Gammaproteobacteria</taxon>
        <taxon>Moraxellales</taxon>
        <taxon>Moraxellaceae</taxon>
        <taxon>Acinetobacter</taxon>
    </lineage>
</organism>
<dbReference type="Gene3D" id="3.90.1530.10">
    <property type="entry name" value="Conserved hypothetical protein from pyrococcus furiosus pfu- 392566-001, ParB domain"/>
    <property type="match status" value="1"/>
</dbReference>
<dbReference type="InterPro" id="IPR003115">
    <property type="entry name" value="ParB_N"/>
</dbReference>
<evidence type="ECO:0000256" key="1">
    <source>
        <dbReference type="ARBA" id="ARBA00022737"/>
    </source>
</evidence>
<dbReference type="InterPro" id="IPR056823">
    <property type="entry name" value="TEN-like_YD-shell"/>
</dbReference>